<proteinExistence type="inferred from homology"/>
<dbReference type="CDD" id="cd15831">
    <property type="entry name" value="BTAD"/>
    <property type="match status" value="1"/>
</dbReference>
<dbReference type="Gene3D" id="1.10.10.10">
    <property type="entry name" value="Winged helix-like DNA-binding domain superfamily/Winged helix DNA-binding domain"/>
    <property type="match status" value="1"/>
</dbReference>
<dbReference type="InterPro" id="IPR016032">
    <property type="entry name" value="Sig_transdc_resp-reg_C-effctor"/>
</dbReference>
<dbReference type="Proteomes" id="UP001612741">
    <property type="component" value="Unassembled WGS sequence"/>
</dbReference>
<dbReference type="PROSITE" id="PS51755">
    <property type="entry name" value="OMPR_PHOB"/>
    <property type="match status" value="1"/>
</dbReference>
<dbReference type="SUPFAM" id="SSF48452">
    <property type="entry name" value="TPR-like"/>
    <property type="match status" value="2"/>
</dbReference>
<dbReference type="SMART" id="SM00028">
    <property type="entry name" value="TPR"/>
    <property type="match status" value="4"/>
</dbReference>
<keyword evidence="2" id="KW-0805">Transcription regulation</keyword>
<comment type="similarity">
    <text evidence="1">Belongs to the AfsR/DnrI/RedD regulatory family.</text>
</comment>
<dbReference type="InterPro" id="IPR001867">
    <property type="entry name" value="OmpR/PhoB-type_DNA-bd"/>
</dbReference>
<dbReference type="InterPro" id="IPR011990">
    <property type="entry name" value="TPR-like_helical_dom_sf"/>
</dbReference>
<dbReference type="InterPro" id="IPR005158">
    <property type="entry name" value="BTAD"/>
</dbReference>
<name>A0ABW7YUP5_9ACTN</name>
<keyword evidence="4" id="KW-0804">Transcription</keyword>
<keyword evidence="3 5" id="KW-0238">DNA-binding</keyword>
<keyword evidence="8" id="KW-1185">Reference proteome</keyword>
<dbReference type="Gene3D" id="1.25.40.10">
    <property type="entry name" value="Tetratricopeptide repeat domain"/>
    <property type="match status" value="2"/>
</dbReference>
<dbReference type="SUPFAM" id="SSF46894">
    <property type="entry name" value="C-terminal effector domain of the bipartite response regulators"/>
    <property type="match status" value="1"/>
</dbReference>
<reference evidence="7 8" key="1">
    <citation type="submission" date="2024-10" db="EMBL/GenBank/DDBJ databases">
        <title>The Natural Products Discovery Center: Release of the First 8490 Sequenced Strains for Exploring Actinobacteria Biosynthetic Diversity.</title>
        <authorList>
            <person name="Kalkreuter E."/>
            <person name="Kautsar S.A."/>
            <person name="Yang D."/>
            <person name="Bader C.D."/>
            <person name="Teijaro C.N."/>
            <person name="Fluegel L."/>
            <person name="Davis C.M."/>
            <person name="Simpson J.R."/>
            <person name="Lauterbach L."/>
            <person name="Steele A.D."/>
            <person name="Gui C."/>
            <person name="Meng S."/>
            <person name="Li G."/>
            <person name="Viehrig K."/>
            <person name="Ye F."/>
            <person name="Su P."/>
            <person name="Kiefer A.F."/>
            <person name="Nichols A."/>
            <person name="Cepeda A.J."/>
            <person name="Yan W."/>
            <person name="Fan B."/>
            <person name="Jiang Y."/>
            <person name="Adhikari A."/>
            <person name="Zheng C.-J."/>
            <person name="Schuster L."/>
            <person name="Cowan T.M."/>
            <person name="Smanski M.J."/>
            <person name="Chevrette M.G."/>
            <person name="De Carvalho L.P.S."/>
            <person name="Shen B."/>
        </authorList>
    </citation>
    <scope>NUCLEOTIDE SEQUENCE [LARGE SCALE GENOMIC DNA]</scope>
    <source>
        <strain evidence="7 8">NPDC050545</strain>
    </source>
</reference>
<dbReference type="Pfam" id="PF03704">
    <property type="entry name" value="BTAD"/>
    <property type="match status" value="1"/>
</dbReference>
<dbReference type="Gene3D" id="3.40.50.300">
    <property type="entry name" value="P-loop containing nucleotide triphosphate hydrolases"/>
    <property type="match status" value="1"/>
</dbReference>
<sequence>MSEVLRYSVLGPVRAWRGAGEIALGSPQARLTLAALLLAEGRAVSKDQLVAILWEDEPPRTAVSTVRNYISRLRTALGAEAIVSAGDGYAVKGGRLDLIRFAELCEAADFDAALALWQGEALAGLDGAYARNQRTRLEELRLNAVEQRMEQAIENGRSGELIGELSAHCTAHPLRERPRALLMHALYLAGRQAEAIAVYADTQKLLKTELGVAPSADLAGLYQRILTADVAPAPPVPAPAARPAQLPADIGDFTGRRHQADEMAASLTPGQTLVVSALAGIGGVGKTTLAVHVAHRVAGDFPDGQLYLDLQGMSPDPVDPAAALGSFLRALGLADLPDGLADRAALFRSALAGRRMLVLLDNARDTRQVLPLLPGAPGCAVVVTSRAKLADLAGAAHVALEVLDPGEALELFSRVTGAERVAAERGAAMDVVAACGFLPLAVRIAAGRLVARPAWTVASLRDRLADERDRLAVLKIGDLAVEATFALGYQQLAPAEARAFRLLAAAGGPSISLAAAAATLELPETETEDLCEALVDLSLLESPSPGRYHYHDLLRVFALGRAGEDELTAARRRLLDHYLAGARAVLRCTWPGSFLIDQLATAEADFPAFPGSLEAKEWVAREFAAVVAVLGAPGTPPRHSVDLLQVLILDTDPGQRGGELVRPLTALAAAAHDDPLVEGRARYLLGYVYWYIGRPDDCAREAMRALQLVGQTGDLLVRLGLTQAHGIRLLAAGDHAGAADCLAELVEVRRSIGDRAGTAWDLANLANALTNLGDYVTAHARVEESIAIVRELGHHSILTYALGERGRVLLRLGHDQAARADLVQAIAMARQTCETYLESRARLALAELHLTAGRDLEALAEAEAAAAYVVDHGTGILRAQAVAMLGRALLRVGQDERGLACLRTAHEVFERLGHPMAAEIAAKLGADSRAE</sequence>
<dbReference type="RefSeq" id="WP_397083086.1">
    <property type="nucleotide sequence ID" value="NZ_JBITGY010000005.1"/>
</dbReference>
<evidence type="ECO:0000259" key="6">
    <source>
        <dbReference type="PROSITE" id="PS51755"/>
    </source>
</evidence>
<dbReference type="InterPro" id="IPR036388">
    <property type="entry name" value="WH-like_DNA-bd_sf"/>
</dbReference>
<dbReference type="InterPro" id="IPR027417">
    <property type="entry name" value="P-loop_NTPase"/>
</dbReference>
<dbReference type="Pfam" id="PF00931">
    <property type="entry name" value="NB-ARC"/>
    <property type="match status" value="1"/>
</dbReference>
<dbReference type="Pfam" id="PF00486">
    <property type="entry name" value="Trans_reg_C"/>
    <property type="match status" value="1"/>
</dbReference>
<dbReference type="SMART" id="SM01043">
    <property type="entry name" value="BTAD"/>
    <property type="match status" value="1"/>
</dbReference>
<dbReference type="InterPro" id="IPR019734">
    <property type="entry name" value="TPR_rpt"/>
</dbReference>
<gene>
    <name evidence="7" type="ORF">ACIBG2_19815</name>
</gene>
<evidence type="ECO:0000313" key="7">
    <source>
        <dbReference type="EMBL" id="MFI6499645.1"/>
    </source>
</evidence>
<evidence type="ECO:0000256" key="3">
    <source>
        <dbReference type="ARBA" id="ARBA00023125"/>
    </source>
</evidence>
<dbReference type="PANTHER" id="PTHR35807">
    <property type="entry name" value="TRANSCRIPTIONAL REGULATOR REDD-RELATED"/>
    <property type="match status" value="1"/>
</dbReference>
<evidence type="ECO:0000256" key="4">
    <source>
        <dbReference type="ARBA" id="ARBA00023163"/>
    </source>
</evidence>
<dbReference type="PRINTS" id="PR00364">
    <property type="entry name" value="DISEASERSIST"/>
</dbReference>
<evidence type="ECO:0000256" key="2">
    <source>
        <dbReference type="ARBA" id="ARBA00023015"/>
    </source>
</evidence>
<evidence type="ECO:0000256" key="1">
    <source>
        <dbReference type="ARBA" id="ARBA00005820"/>
    </source>
</evidence>
<evidence type="ECO:0000313" key="8">
    <source>
        <dbReference type="Proteomes" id="UP001612741"/>
    </source>
</evidence>
<organism evidence="7 8">
    <name type="scientific">Nonomuraea typhae</name>
    <dbReference type="NCBI Taxonomy" id="2603600"/>
    <lineage>
        <taxon>Bacteria</taxon>
        <taxon>Bacillati</taxon>
        <taxon>Actinomycetota</taxon>
        <taxon>Actinomycetes</taxon>
        <taxon>Streptosporangiales</taxon>
        <taxon>Streptosporangiaceae</taxon>
        <taxon>Nonomuraea</taxon>
    </lineage>
</organism>
<feature type="DNA-binding region" description="OmpR/PhoB-type" evidence="5">
    <location>
        <begin position="1"/>
        <end position="100"/>
    </location>
</feature>
<evidence type="ECO:0000256" key="5">
    <source>
        <dbReference type="PROSITE-ProRule" id="PRU01091"/>
    </source>
</evidence>
<accession>A0ABW7YUP5</accession>
<comment type="caution">
    <text evidence="7">The sequence shown here is derived from an EMBL/GenBank/DDBJ whole genome shotgun (WGS) entry which is preliminary data.</text>
</comment>
<feature type="domain" description="OmpR/PhoB-type" evidence="6">
    <location>
        <begin position="1"/>
        <end position="100"/>
    </location>
</feature>
<protein>
    <submittedName>
        <fullName evidence="7">BTAD domain-containing putative transcriptional regulator</fullName>
    </submittedName>
</protein>
<dbReference type="EMBL" id="JBITGY010000005">
    <property type="protein sequence ID" value="MFI6499645.1"/>
    <property type="molecule type" value="Genomic_DNA"/>
</dbReference>
<dbReference type="SMART" id="SM00862">
    <property type="entry name" value="Trans_reg_C"/>
    <property type="match status" value="1"/>
</dbReference>
<dbReference type="InterPro" id="IPR002182">
    <property type="entry name" value="NB-ARC"/>
</dbReference>
<dbReference type="SUPFAM" id="SSF52540">
    <property type="entry name" value="P-loop containing nucleoside triphosphate hydrolases"/>
    <property type="match status" value="1"/>
</dbReference>
<dbReference type="InterPro" id="IPR051677">
    <property type="entry name" value="AfsR-DnrI-RedD_regulator"/>
</dbReference>
<dbReference type="PANTHER" id="PTHR35807:SF1">
    <property type="entry name" value="TRANSCRIPTIONAL REGULATOR REDD"/>
    <property type="match status" value="1"/>
</dbReference>